<organism evidence="2 3">
    <name type="scientific">Corynebacterium genitalium ATCC 33030</name>
    <dbReference type="NCBI Taxonomy" id="585529"/>
    <lineage>
        <taxon>Bacteria</taxon>
        <taxon>Bacillati</taxon>
        <taxon>Actinomycetota</taxon>
        <taxon>Actinomycetes</taxon>
        <taxon>Mycobacteriales</taxon>
        <taxon>Corynebacteriaceae</taxon>
        <taxon>Corynebacterium</taxon>
    </lineage>
</organism>
<evidence type="ECO:0008006" key="4">
    <source>
        <dbReference type="Google" id="ProtNLM"/>
    </source>
</evidence>
<dbReference type="STRING" id="585529.HMPREF0291_10215"/>
<feature type="compositionally biased region" description="Acidic residues" evidence="1">
    <location>
        <begin position="145"/>
        <end position="157"/>
    </location>
</feature>
<name>D7WAS6_9CORY</name>
<evidence type="ECO:0000313" key="2">
    <source>
        <dbReference type="EMBL" id="EFK54957.1"/>
    </source>
</evidence>
<evidence type="ECO:0000256" key="1">
    <source>
        <dbReference type="SAM" id="MobiDB-lite"/>
    </source>
</evidence>
<accession>D7WAS6</accession>
<keyword evidence="3" id="KW-1185">Reference proteome</keyword>
<proteinExistence type="predicted"/>
<evidence type="ECO:0000313" key="3">
    <source>
        <dbReference type="Proteomes" id="UP000004208"/>
    </source>
</evidence>
<sequence length="169" mass="18197">MTNPNNPQDPNTIDENVETFDAAVRDTDNDGTIDTALVDLDGDGTIDTVVLDSDGDGYANTVLVDVDGDGEFDEMFIDSDNTDGVLETKISADDDYVEGLGNVEDYTEKAEGADEESEDPFDFQGTTTEIGTDEETYDTSPTEDTMNEDTFADDMGDSDGPTLHLEAGF</sequence>
<feature type="region of interest" description="Disordered" evidence="1">
    <location>
        <begin position="108"/>
        <end position="169"/>
    </location>
</feature>
<dbReference type="HOGENOM" id="CLU_1575834_0_0_11"/>
<dbReference type="Proteomes" id="UP000004208">
    <property type="component" value="Unassembled WGS sequence"/>
</dbReference>
<comment type="caution">
    <text evidence="2">The sequence shown here is derived from an EMBL/GenBank/DDBJ whole genome shotgun (WGS) entry which is preliminary data.</text>
</comment>
<dbReference type="EMBL" id="ACLJ02000001">
    <property type="protein sequence ID" value="EFK54957.1"/>
    <property type="molecule type" value="Genomic_DNA"/>
</dbReference>
<gene>
    <name evidence="2" type="ORF">HMPREF0291_10215</name>
</gene>
<dbReference type="RefSeq" id="WP_005286611.1">
    <property type="nucleotide sequence ID" value="NZ_CM000961.1"/>
</dbReference>
<dbReference type="AlphaFoldDB" id="D7WAS6"/>
<reference evidence="2" key="1">
    <citation type="submission" date="2010-06" db="EMBL/GenBank/DDBJ databases">
        <authorList>
            <person name="Muzny D."/>
            <person name="Qin X."/>
            <person name="Buhay C."/>
            <person name="Dugan-Rocha S."/>
            <person name="Ding Y."/>
            <person name="Chen G."/>
            <person name="Hawes A."/>
            <person name="Holder M."/>
            <person name="Jhangiani S."/>
            <person name="Johnson A."/>
            <person name="Khan Z."/>
            <person name="Li Z."/>
            <person name="Liu W."/>
            <person name="Liu X."/>
            <person name="Perez L."/>
            <person name="Shen H."/>
            <person name="Wang Q."/>
            <person name="Watt J."/>
            <person name="Xi L."/>
            <person name="Xin Y."/>
            <person name="Zhou J."/>
            <person name="Deng J."/>
            <person name="Jiang H."/>
            <person name="Liu Y."/>
            <person name="Qu J."/>
            <person name="Song X.-Z."/>
            <person name="Zhang L."/>
            <person name="Villasana D."/>
            <person name="Johnson A."/>
            <person name="Liu J."/>
            <person name="Liyanage D."/>
            <person name="Lorensuhewa L."/>
            <person name="Robinson T."/>
            <person name="Song A."/>
            <person name="Song B.-B."/>
            <person name="Dinh H."/>
            <person name="Thornton R."/>
            <person name="Coyle M."/>
            <person name="Francisco L."/>
            <person name="Jackson L."/>
            <person name="Javaid M."/>
            <person name="Korchina V."/>
            <person name="Kovar C."/>
            <person name="Mata R."/>
            <person name="Mathew T."/>
            <person name="Ngo R."/>
            <person name="Nguyen L."/>
            <person name="Nguyen N."/>
            <person name="Okwuonu G."/>
            <person name="Ongeri F."/>
            <person name="Pham C."/>
            <person name="Simmons D."/>
            <person name="Wilczek-Boney K."/>
            <person name="Hale W."/>
            <person name="Jakkamsetti A."/>
            <person name="Pham P."/>
            <person name="Ruth R."/>
            <person name="San Lucas F."/>
            <person name="Warren J."/>
            <person name="Zhang J."/>
            <person name="Zhao Z."/>
            <person name="Zhou C."/>
            <person name="Zhu D."/>
            <person name="Lee S."/>
            <person name="Bess C."/>
            <person name="Blankenburg K."/>
            <person name="Forbes L."/>
            <person name="Fu Q."/>
            <person name="Gubbala S."/>
            <person name="Hirani K."/>
            <person name="Jayaseelan J.C."/>
            <person name="Lara F."/>
            <person name="Munidasa M."/>
            <person name="Palculict T."/>
            <person name="Patil S."/>
            <person name="Pu L.-L."/>
            <person name="Saada N."/>
            <person name="Tang L."/>
            <person name="Weissenberger G."/>
            <person name="Zhu Y."/>
            <person name="Hemphill L."/>
            <person name="Shang Y."/>
            <person name="Youmans B."/>
            <person name="Ayvaz T."/>
            <person name="Ross M."/>
            <person name="Santibanez J."/>
            <person name="Aqrawi P."/>
            <person name="Gross S."/>
            <person name="Joshi V."/>
            <person name="Fowler G."/>
            <person name="Nazareth L."/>
            <person name="Reid J."/>
            <person name="Worley K."/>
            <person name="Petrosino J."/>
            <person name="Highlander S."/>
            <person name="Gibbs R."/>
        </authorList>
    </citation>
    <scope>NUCLEOTIDE SEQUENCE [LARGE SCALE GENOMIC DNA]</scope>
    <source>
        <strain evidence="2">ATCC 33030</strain>
    </source>
</reference>
<protein>
    <recommendedName>
        <fullName evidence="4">Thrombospondin type 3 repeat protein</fullName>
    </recommendedName>
</protein>